<keyword evidence="16" id="KW-1185">Reference proteome</keyword>
<evidence type="ECO:0000313" key="16">
    <source>
        <dbReference type="Proteomes" id="UP000278627"/>
    </source>
</evidence>
<dbReference type="InterPro" id="IPR006029">
    <property type="entry name" value="Neurotrans-gated_channel_TM"/>
</dbReference>
<dbReference type="Proteomes" id="UP000278627">
    <property type="component" value="Unassembled WGS sequence"/>
</dbReference>
<feature type="region of interest" description="Disordered" evidence="12">
    <location>
        <begin position="302"/>
        <end position="329"/>
    </location>
</feature>
<dbReference type="EMBL" id="UZAD01000280">
    <property type="protein sequence ID" value="VDN83404.1"/>
    <property type="molecule type" value="Genomic_DNA"/>
</dbReference>
<dbReference type="SUPFAM" id="SSF90112">
    <property type="entry name" value="Neurotransmitter-gated ion-channel transmembrane pore"/>
    <property type="match status" value="1"/>
</dbReference>
<dbReference type="InterPro" id="IPR036719">
    <property type="entry name" value="Neuro-gated_channel_TM_sf"/>
</dbReference>
<evidence type="ECO:0000256" key="10">
    <source>
        <dbReference type="ARBA" id="ARBA00023303"/>
    </source>
</evidence>
<evidence type="ECO:0000256" key="1">
    <source>
        <dbReference type="ARBA" id="ARBA00004141"/>
    </source>
</evidence>
<dbReference type="GO" id="GO:0004888">
    <property type="term" value="F:transmembrane signaling receptor activity"/>
    <property type="evidence" value="ECO:0007669"/>
    <property type="project" value="InterPro"/>
</dbReference>
<evidence type="ECO:0000256" key="6">
    <source>
        <dbReference type="ARBA" id="ARBA00022729"/>
    </source>
</evidence>
<dbReference type="PRINTS" id="PR00252">
    <property type="entry name" value="NRIONCHANNEL"/>
</dbReference>
<dbReference type="FunFam" id="1.20.58.390:FF:000055">
    <property type="entry name" value="Ligand-Gated ion Channel"/>
    <property type="match status" value="1"/>
</dbReference>
<dbReference type="GO" id="GO:0005230">
    <property type="term" value="F:extracellular ligand-gated monoatomic ion channel activity"/>
    <property type="evidence" value="ECO:0007669"/>
    <property type="project" value="InterPro"/>
</dbReference>
<dbReference type="PANTHER" id="PTHR18945">
    <property type="entry name" value="NEUROTRANSMITTER GATED ION CHANNEL"/>
    <property type="match status" value="1"/>
</dbReference>
<sequence length="736" mass="85275">MSQNSDVFCSSSLMVIILKSFFVIIARILLEVIIPCMSLAESSPESDLWINTTYQAEDLGIRYGKLPQCEAWNLWWKLQVGEITPTAEIIDLLSIRKIKVSLNSIVQLVKFGLPKYLLSKHKVVHVNFKKVCRNYSRYLLIDSFSAAKKYGINLSEICNNYETGKKTSLSMIDDRNSESYVPISTKKSWKPDILEIAAKKPSILFTTKYNQNYVSQPVDRLPLISSGEIRIINPKAVQITYQVDTNFEQNSTKIVVRSQKVADFYKLGEMSSVFELHKGLEIDRKKVCVEEKLRTENIDKVAKSLQNSSEKQKSNERAEKNASSGEKNNDSMTFFKRGIQLNSILSVFDSEMMSNVIPHSSSVLMPFLNRNHYDSRSPPIILEGEITEVFFGILIQSMSNFDQSTMDYDMDIWLRMAWHDRRLAHQFDRPILVNDENVLKKIWRPSPFFQNAKEAEYHRMTTLNFWLYIFPNGEIFFETHLYLKPSCKLILCKYPHDNQVCSLKITAIASGQNSIRYSWFPRLSDAIRMNKLMESEELYVEKYYKRYCDGVRKTGNFSCLEASCQLKRSLGYHMTRTYIPTATCVVFSWISVWLPEEFVTGRIFGSLTLFLTLSAESSAVKEVLPKVSYMKAIDLWFGFTASFVFITMLEALIVISLEYKSRELRKKAESGLNDMSRYQMMLLMLESGRYHSTARHIDRYCRTLYPVVFLLFLIIYYFVITEGDETKCLQRSSDEL</sequence>
<dbReference type="InterPro" id="IPR018000">
    <property type="entry name" value="Neurotransmitter_ion_chnl_CS"/>
</dbReference>
<dbReference type="InterPro" id="IPR006201">
    <property type="entry name" value="Neur_channel"/>
</dbReference>
<comment type="subcellular location">
    <subcellularLocation>
        <location evidence="2">Cell membrane</location>
    </subcellularLocation>
    <subcellularLocation>
        <location evidence="1">Membrane</location>
        <topology evidence="1">Multi-pass membrane protein</topology>
    </subcellularLocation>
</comment>
<name>A0A0N4T231_BRUPA</name>
<dbReference type="STRING" id="6280.A0A0N4T231"/>
<feature type="domain" description="Neurotransmitter-gated ion-channel ligand-binding" evidence="13">
    <location>
        <begin position="371"/>
        <end position="543"/>
    </location>
</feature>
<keyword evidence="5 11" id="KW-0812">Transmembrane</keyword>
<evidence type="ECO:0000256" key="5">
    <source>
        <dbReference type="ARBA" id="ARBA00022692"/>
    </source>
</evidence>
<evidence type="ECO:0000256" key="7">
    <source>
        <dbReference type="ARBA" id="ARBA00022989"/>
    </source>
</evidence>
<keyword evidence="9 11" id="KW-0472">Membrane</keyword>
<keyword evidence="4" id="KW-1003">Cell membrane</keyword>
<evidence type="ECO:0000256" key="3">
    <source>
        <dbReference type="ARBA" id="ARBA00022448"/>
    </source>
</evidence>
<dbReference type="InterPro" id="IPR006202">
    <property type="entry name" value="Neur_chan_lig-bd"/>
</dbReference>
<reference evidence="17" key="1">
    <citation type="submission" date="2017-02" db="UniProtKB">
        <authorList>
            <consortium name="WormBaseParasite"/>
        </authorList>
    </citation>
    <scope>IDENTIFICATION</scope>
</reference>
<accession>A0A0N4T231</accession>
<dbReference type="InterPro" id="IPR038050">
    <property type="entry name" value="Neuro_actylchol_rec"/>
</dbReference>
<keyword evidence="8 11" id="KW-0406">Ion transport</keyword>
<keyword evidence="3 11" id="KW-0813">Transport</keyword>
<dbReference type="InterPro" id="IPR006028">
    <property type="entry name" value="GABAA/Glycine_rcpt"/>
</dbReference>
<evidence type="ECO:0000256" key="8">
    <source>
        <dbReference type="ARBA" id="ARBA00023065"/>
    </source>
</evidence>
<dbReference type="Gene3D" id="2.70.170.10">
    <property type="entry name" value="Neurotransmitter-gated ion-channel ligand-binding domain"/>
    <property type="match status" value="1"/>
</dbReference>
<dbReference type="WBParaSite" id="BPAG_0000224801-mRNA-1">
    <property type="protein sequence ID" value="BPAG_0000224801-mRNA-1"/>
    <property type="gene ID" value="BPAG_0000224801"/>
</dbReference>
<protein>
    <submittedName>
        <fullName evidence="17">Neur_chan_LBD domain-containing protein</fullName>
    </submittedName>
</protein>
<evidence type="ECO:0000259" key="13">
    <source>
        <dbReference type="Pfam" id="PF02931"/>
    </source>
</evidence>
<keyword evidence="10 11" id="KW-0407">Ion channel</keyword>
<dbReference type="CDD" id="cd18987">
    <property type="entry name" value="LGIC_ECD_anion"/>
    <property type="match status" value="1"/>
</dbReference>
<keyword evidence="6" id="KW-0732">Signal</keyword>
<dbReference type="GO" id="GO:0005886">
    <property type="term" value="C:plasma membrane"/>
    <property type="evidence" value="ECO:0007669"/>
    <property type="project" value="UniProtKB-SubCell"/>
</dbReference>
<evidence type="ECO:0000313" key="17">
    <source>
        <dbReference type="WBParaSite" id="BPAG_0000224801-mRNA-1"/>
    </source>
</evidence>
<reference evidence="15 16" key="2">
    <citation type="submission" date="2018-11" db="EMBL/GenBank/DDBJ databases">
        <authorList>
            <consortium name="Pathogen Informatics"/>
        </authorList>
    </citation>
    <scope>NUCLEOTIDE SEQUENCE [LARGE SCALE GENOMIC DNA]</scope>
</reference>
<evidence type="ECO:0000256" key="11">
    <source>
        <dbReference type="RuleBase" id="RU000687"/>
    </source>
</evidence>
<feature type="transmembrane region" description="Helical" evidence="11">
    <location>
        <begin position="703"/>
        <end position="720"/>
    </location>
</feature>
<dbReference type="Pfam" id="PF02932">
    <property type="entry name" value="Neur_chan_memb"/>
    <property type="match status" value="1"/>
</dbReference>
<gene>
    <name evidence="15" type="ORF">BPAG_LOCUS2218</name>
</gene>
<evidence type="ECO:0000256" key="12">
    <source>
        <dbReference type="SAM" id="MobiDB-lite"/>
    </source>
</evidence>
<comment type="similarity">
    <text evidence="11">Belongs to the ligand-gated ion channel (TC 1.A.9) family.</text>
</comment>
<organism evidence="17">
    <name type="scientific">Brugia pahangi</name>
    <name type="common">Filarial nematode worm</name>
    <dbReference type="NCBI Taxonomy" id="6280"/>
    <lineage>
        <taxon>Eukaryota</taxon>
        <taxon>Metazoa</taxon>
        <taxon>Ecdysozoa</taxon>
        <taxon>Nematoda</taxon>
        <taxon>Chromadorea</taxon>
        <taxon>Rhabditida</taxon>
        <taxon>Spirurina</taxon>
        <taxon>Spiruromorpha</taxon>
        <taxon>Filarioidea</taxon>
        <taxon>Onchocercidae</taxon>
        <taxon>Brugia</taxon>
    </lineage>
</organism>
<evidence type="ECO:0000256" key="2">
    <source>
        <dbReference type="ARBA" id="ARBA00004236"/>
    </source>
</evidence>
<feature type="transmembrane region" description="Helical" evidence="11">
    <location>
        <begin position="635"/>
        <end position="657"/>
    </location>
</feature>
<evidence type="ECO:0000259" key="14">
    <source>
        <dbReference type="Pfam" id="PF02932"/>
    </source>
</evidence>
<proteinExistence type="inferred from homology"/>
<dbReference type="SUPFAM" id="SSF63712">
    <property type="entry name" value="Nicotinic receptor ligand binding domain-like"/>
    <property type="match status" value="1"/>
</dbReference>
<keyword evidence="7 11" id="KW-1133">Transmembrane helix</keyword>
<feature type="transmembrane region" description="Helical" evidence="11">
    <location>
        <begin position="12"/>
        <end position="30"/>
    </location>
</feature>
<dbReference type="PROSITE" id="PS00236">
    <property type="entry name" value="NEUROTR_ION_CHANNEL"/>
    <property type="match status" value="1"/>
</dbReference>
<dbReference type="InterPro" id="IPR036734">
    <property type="entry name" value="Neur_chan_lig-bd_sf"/>
</dbReference>
<dbReference type="CDD" id="cd19049">
    <property type="entry name" value="LGIC_TM_anion"/>
    <property type="match status" value="1"/>
</dbReference>
<dbReference type="PRINTS" id="PR00253">
    <property type="entry name" value="GABAARECEPTR"/>
</dbReference>
<feature type="compositionally biased region" description="Basic and acidic residues" evidence="12">
    <location>
        <begin position="310"/>
        <end position="320"/>
    </location>
</feature>
<evidence type="ECO:0000256" key="4">
    <source>
        <dbReference type="ARBA" id="ARBA00022475"/>
    </source>
</evidence>
<evidence type="ECO:0000313" key="15">
    <source>
        <dbReference type="EMBL" id="VDN83404.1"/>
    </source>
</evidence>
<dbReference type="Pfam" id="PF02931">
    <property type="entry name" value="Neur_chan_LBD"/>
    <property type="match status" value="1"/>
</dbReference>
<evidence type="ECO:0000256" key="9">
    <source>
        <dbReference type="ARBA" id="ARBA00023136"/>
    </source>
</evidence>
<dbReference type="AlphaFoldDB" id="A0A0N4T231"/>
<feature type="domain" description="Neurotransmitter-gated ion-channel transmembrane" evidence="14">
    <location>
        <begin position="577"/>
        <end position="668"/>
    </location>
</feature>
<comment type="caution">
    <text evidence="11">Lacks conserved residue(s) required for the propagation of feature annotation.</text>
</comment>
<dbReference type="Gene3D" id="1.20.58.390">
    <property type="entry name" value="Neurotransmitter-gated ion-channel transmembrane domain"/>
    <property type="match status" value="1"/>
</dbReference>